<dbReference type="CTD" id="20199541"/>
<dbReference type="GeneID" id="20199541"/>
<dbReference type="KEGG" id="hro:HELRODRAFT_162343"/>
<feature type="region of interest" description="Disordered" evidence="1">
    <location>
        <begin position="63"/>
        <end position="89"/>
    </location>
</feature>
<reference evidence="3" key="3">
    <citation type="submission" date="2015-06" db="UniProtKB">
        <authorList>
            <consortium name="EnsemblMetazoa"/>
        </authorList>
    </citation>
    <scope>IDENTIFICATION</scope>
</reference>
<sequence length="179" mass="20530">MNSFRRNTICLERPNTLPTQKHGLSKFLMGKNVSKKIINSNNESNATSNNDIKDDKKVIKSILKRPPPPSIEATKSNLNRSTSISFPDVRDEDNQQKDIVKLVDLVESFQQNDLPSAKPPYSFLVTVVPMDQEFTMDSWRRMRHNSVFESFQGISVSSIHFQIILLDTTVSLKVFREFQ</sequence>
<feature type="compositionally biased region" description="Polar residues" evidence="1">
    <location>
        <begin position="73"/>
        <end position="85"/>
    </location>
</feature>
<dbReference type="EMBL" id="AMQM01001071">
    <property type="status" value="NOT_ANNOTATED_CDS"/>
    <property type="molecule type" value="Genomic_DNA"/>
</dbReference>
<evidence type="ECO:0000313" key="2">
    <source>
        <dbReference type="EMBL" id="ESN98880.1"/>
    </source>
</evidence>
<protein>
    <submittedName>
        <fullName evidence="2 3">Uncharacterized protein</fullName>
    </submittedName>
</protein>
<dbReference type="HOGENOM" id="CLU_1505085_0_0_1"/>
<gene>
    <name evidence="3" type="primary">20199541</name>
    <name evidence="2" type="ORF">HELRODRAFT_162343</name>
</gene>
<name>T1ESJ1_HELRO</name>
<dbReference type="RefSeq" id="XP_009022823.1">
    <property type="nucleotide sequence ID" value="XM_009024575.1"/>
</dbReference>
<evidence type="ECO:0000313" key="4">
    <source>
        <dbReference type="Proteomes" id="UP000015101"/>
    </source>
</evidence>
<dbReference type="InParanoid" id="T1ESJ1"/>
<proteinExistence type="predicted"/>
<reference evidence="4" key="1">
    <citation type="submission" date="2012-12" db="EMBL/GenBank/DDBJ databases">
        <authorList>
            <person name="Hellsten U."/>
            <person name="Grimwood J."/>
            <person name="Chapman J.A."/>
            <person name="Shapiro H."/>
            <person name="Aerts A."/>
            <person name="Otillar R.P."/>
            <person name="Terry A.Y."/>
            <person name="Boore J.L."/>
            <person name="Simakov O."/>
            <person name="Marletaz F."/>
            <person name="Cho S.-J."/>
            <person name="Edsinger-Gonzales E."/>
            <person name="Havlak P."/>
            <person name="Kuo D.-H."/>
            <person name="Larsson T."/>
            <person name="Lv J."/>
            <person name="Arendt D."/>
            <person name="Savage R."/>
            <person name="Osoegawa K."/>
            <person name="de Jong P."/>
            <person name="Lindberg D.R."/>
            <person name="Seaver E.C."/>
            <person name="Weisblat D.A."/>
            <person name="Putnam N.H."/>
            <person name="Grigoriev I.V."/>
            <person name="Rokhsar D.S."/>
        </authorList>
    </citation>
    <scope>NUCLEOTIDE SEQUENCE</scope>
</reference>
<accession>T1ESJ1</accession>
<dbReference type="EnsemblMetazoa" id="HelroT162343">
    <property type="protein sequence ID" value="HelroP162343"/>
    <property type="gene ID" value="HelroG162343"/>
</dbReference>
<evidence type="ECO:0000256" key="1">
    <source>
        <dbReference type="SAM" id="MobiDB-lite"/>
    </source>
</evidence>
<dbReference type="EMBL" id="KB097143">
    <property type="protein sequence ID" value="ESN98880.1"/>
    <property type="molecule type" value="Genomic_DNA"/>
</dbReference>
<dbReference type="AlphaFoldDB" id="T1ESJ1"/>
<organism evidence="3 4">
    <name type="scientific">Helobdella robusta</name>
    <name type="common">Californian leech</name>
    <dbReference type="NCBI Taxonomy" id="6412"/>
    <lineage>
        <taxon>Eukaryota</taxon>
        <taxon>Metazoa</taxon>
        <taxon>Spiralia</taxon>
        <taxon>Lophotrochozoa</taxon>
        <taxon>Annelida</taxon>
        <taxon>Clitellata</taxon>
        <taxon>Hirudinea</taxon>
        <taxon>Rhynchobdellida</taxon>
        <taxon>Glossiphoniidae</taxon>
        <taxon>Helobdella</taxon>
    </lineage>
</organism>
<dbReference type="Proteomes" id="UP000015101">
    <property type="component" value="Unassembled WGS sequence"/>
</dbReference>
<keyword evidence="4" id="KW-1185">Reference proteome</keyword>
<evidence type="ECO:0000313" key="3">
    <source>
        <dbReference type="EnsemblMetazoa" id="HelroP162343"/>
    </source>
</evidence>
<reference evidence="2 4" key="2">
    <citation type="journal article" date="2013" name="Nature">
        <title>Insights into bilaterian evolution from three spiralian genomes.</title>
        <authorList>
            <person name="Simakov O."/>
            <person name="Marletaz F."/>
            <person name="Cho S.J."/>
            <person name="Edsinger-Gonzales E."/>
            <person name="Havlak P."/>
            <person name="Hellsten U."/>
            <person name="Kuo D.H."/>
            <person name="Larsson T."/>
            <person name="Lv J."/>
            <person name="Arendt D."/>
            <person name="Savage R."/>
            <person name="Osoegawa K."/>
            <person name="de Jong P."/>
            <person name="Grimwood J."/>
            <person name="Chapman J.A."/>
            <person name="Shapiro H."/>
            <person name="Aerts A."/>
            <person name="Otillar R.P."/>
            <person name="Terry A.Y."/>
            <person name="Boore J.L."/>
            <person name="Grigoriev I.V."/>
            <person name="Lindberg D.R."/>
            <person name="Seaver E.C."/>
            <person name="Weisblat D.A."/>
            <person name="Putnam N.H."/>
            <person name="Rokhsar D.S."/>
        </authorList>
    </citation>
    <scope>NUCLEOTIDE SEQUENCE</scope>
</reference>